<reference evidence="2" key="1">
    <citation type="submission" date="2023-04" db="EMBL/GenBank/DDBJ databases">
        <authorList>
            <consortium name="ELIXIR-Norway"/>
        </authorList>
    </citation>
    <scope>NUCLEOTIDE SEQUENCE [LARGE SCALE GENOMIC DNA]</scope>
</reference>
<evidence type="ECO:0000313" key="2">
    <source>
        <dbReference type="EMBL" id="CAI9174525.1"/>
    </source>
</evidence>
<dbReference type="Proteomes" id="UP001176941">
    <property type="component" value="Chromosome 4"/>
</dbReference>
<gene>
    <name evidence="2" type="ORF">MRATA1EN1_LOCUS23487</name>
</gene>
<proteinExistence type="predicted"/>
<evidence type="ECO:0000256" key="1">
    <source>
        <dbReference type="SAM" id="MobiDB-lite"/>
    </source>
</evidence>
<name>A0ABN8ZKS7_RANTA</name>
<accession>A0ABN8ZKS7</accession>
<protein>
    <submittedName>
        <fullName evidence="2">Uncharacterized protein</fullName>
    </submittedName>
</protein>
<feature type="region of interest" description="Disordered" evidence="1">
    <location>
        <begin position="57"/>
        <end position="89"/>
    </location>
</feature>
<organism evidence="2 3">
    <name type="scientific">Rangifer tarandus platyrhynchus</name>
    <name type="common">Svalbard reindeer</name>
    <dbReference type="NCBI Taxonomy" id="3082113"/>
    <lineage>
        <taxon>Eukaryota</taxon>
        <taxon>Metazoa</taxon>
        <taxon>Chordata</taxon>
        <taxon>Craniata</taxon>
        <taxon>Vertebrata</taxon>
        <taxon>Euteleostomi</taxon>
        <taxon>Mammalia</taxon>
        <taxon>Eutheria</taxon>
        <taxon>Laurasiatheria</taxon>
        <taxon>Artiodactyla</taxon>
        <taxon>Ruminantia</taxon>
        <taxon>Pecora</taxon>
        <taxon>Cervidae</taxon>
        <taxon>Odocoileinae</taxon>
        <taxon>Rangifer</taxon>
    </lineage>
</organism>
<sequence>MSILAGRCLCFAGGQMVLMVPLSPSHRSLVPDTMLGKYVSWGCAPILSRGEVVSQTLPRGGEGASGDRAPLTSIIAPTTPPLGENAGGNQAQTSLLALPPDCCGECGVGRWGTEEPQDRASSGSLFK</sequence>
<evidence type="ECO:0000313" key="3">
    <source>
        <dbReference type="Proteomes" id="UP001176941"/>
    </source>
</evidence>
<keyword evidence="3" id="KW-1185">Reference proteome</keyword>
<dbReference type="EMBL" id="OX459940">
    <property type="protein sequence ID" value="CAI9174525.1"/>
    <property type="molecule type" value="Genomic_DNA"/>
</dbReference>